<dbReference type="OrthoDB" id="7376274at2"/>
<proteinExistence type="predicted"/>
<name>A0A512N8J2_9HYPH</name>
<comment type="caution">
    <text evidence="1">The sequence shown here is derived from an EMBL/GenBank/DDBJ whole genome shotgun (WGS) entry which is preliminary data.</text>
</comment>
<accession>A0A512N8J2</accession>
<evidence type="ECO:0000313" key="2">
    <source>
        <dbReference type="Proteomes" id="UP000321058"/>
    </source>
</evidence>
<dbReference type="AlphaFoldDB" id="A0A512N8J2"/>
<dbReference type="RefSeq" id="WP_147149395.1">
    <property type="nucleotide sequence ID" value="NZ_BKAJ01000037.1"/>
</dbReference>
<gene>
    <name evidence="1" type="ORF">RSO01_24620</name>
</gene>
<dbReference type="Proteomes" id="UP000321058">
    <property type="component" value="Unassembled WGS sequence"/>
</dbReference>
<sequence>MCTLAVATCLSGTEVRAETAGTERVAWKLEQNSTPARYAVVEPTRTNLDVASVVLACENASDRNVLQLQLYPTNEGPLLPKGANPPQLKTAPRAEVEIDGKIFPASLLFGDDHAVLADGEVGGFAGLSEPLVDAMAKGKTMTLRLDLLAEPPGTKASFDGAAVIELRANGGRAAIGAMQQCVSPIKNRTVGLTR</sequence>
<organism evidence="1 2">
    <name type="scientific">Reyranella soli</name>
    <dbReference type="NCBI Taxonomy" id="1230389"/>
    <lineage>
        <taxon>Bacteria</taxon>
        <taxon>Pseudomonadati</taxon>
        <taxon>Pseudomonadota</taxon>
        <taxon>Alphaproteobacteria</taxon>
        <taxon>Hyphomicrobiales</taxon>
        <taxon>Reyranellaceae</taxon>
        <taxon>Reyranella</taxon>
    </lineage>
</organism>
<keyword evidence="2" id="KW-1185">Reference proteome</keyword>
<evidence type="ECO:0000313" key="1">
    <source>
        <dbReference type="EMBL" id="GEP55296.1"/>
    </source>
</evidence>
<protein>
    <submittedName>
        <fullName evidence="1">Uncharacterized protein</fullName>
    </submittedName>
</protein>
<reference evidence="1 2" key="1">
    <citation type="submission" date="2019-07" db="EMBL/GenBank/DDBJ databases">
        <title>Whole genome shotgun sequence of Reyranella soli NBRC 108950.</title>
        <authorList>
            <person name="Hosoyama A."/>
            <person name="Uohara A."/>
            <person name="Ohji S."/>
            <person name="Ichikawa N."/>
        </authorList>
    </citation>
    <scope>NUCLEOTIDE SEQUENCE [LARGE SCALE GENOMIC DNA]</scope>
    <source>
        <strain evidence="1 2">NBRC 108950</strain>
    </source>
</reference>
<dbReference type="EMBL" id="BKAJ01000037">
    <property type="protein sequence ID" value="GEP55296.1"/>
    <property type="molecule type" value="Genomic_DNA"/>
</dbReference>